<evidence type="ECO:0000313" key="3">
    <source>
        <dbReference type="Proteomes" id="UP000501270"/>
    </source>
</evidence>
<accession>A0A8D9IK58</accession>
<dbReference type="EMBL" id="LR793264">
    <property type="protein sequence ID" value="CAG9070934.1"/>
    <property type="molecule type" value="Genomic_DNA"/>
</dbReference>
<name>A0A8D9IK58_KLEPN</name>
<reference evidence="2 3" key="1">
    <citation type="submission" date="2020-04" db="EMBL/GenBank/DDBJ databases">
        <authorList>
            <person name="Naeem R."/>
            <person name="Antony C."/>
            <person name="Guan Q."/>
        </authorList>
    </citation>
    <scope>NUCLEOTIDE SEQUENCE [LARGE SCALE GENOMIC DNA]</scope>
    <source>
        <plasmid evidence="3">Chromosome: 1</plasmid>
    </source>
</reference>
<evidence type="ECO:0000256" key="1">
    <source>
        <dbReference type="SAM" id="Phobius"/>
    </source>
</evidence>
<proteinExistence type="predicted"/>
<dbReference type="AlphaFoldDB" id="A0A8D9IK58"/>
<dbReference type="InterPro" id="IPR011990">
    <property type="entry name" value="TPR-like_helical_dom_sf"/>
</dbReference>
<dbReference type="SMART" id="SM00671">
    <property type="entry name" value="SEL1"/>
    <property type="match status" value="1"/>
</dbReference>
<evidence type="ECO:0008006" key="4">
    <source>
        <dbReference type="Google" id="ProtNLM"/>
    </source>
</evidence>
<dbReference type="Proteomes" id="UP000501270">
    <property type="component" value="Plasmid 1"/>
</dbReference>
<geneLocation type="plasmid" evidence="2">
    <name>1</name>
</geneLocation>
<organism evidence="2 3">
    <name type="scientific">Klebsiella pneumoniae</name>
    <dbReference type="NCBI Taxonomy" id="573"/>
    <lineage>
        <taxon>Bacteria</taxon>
        <taxon>Pseudomonadati</taxon>
        <taxon>Pseudomonadota</taxon>
        <taxon>Gammaproteobacteria</taxon>
        <taxon>Enterobacterales</taxon>
        <taxon>Enterobacteriaceae</taxon>
        <taxon>Klebsiella/Raoultella group</taxon>
        <taxon>Klebsiella</taxon>
        <taxon>Klebsiella pneumoniae complex</taxon>
    </lineage>
</organism>
<feature type="transmembrane region" description="Helical" evidence="1">
    <location>
        <begin position="325"/>
        <end position="347"/>
    </location>
</feature>
<gene>
    <name evidence="2" type="ORF">P54MCR8_PROKKA_00039</name>
</gene>
<dbReference type="RefSeq" id="WP_152660211.1">
    <property type="nucleotide sequence ID" value="NZ_CP035197.1"/>
</dbReference>
<dbReference type="Gene3D" id="1.25.40.10">
    <property type="entry name" value="Tetratricopeptide repeat domain"/>
    <property type="match status" value="1"/>
</dbReference>
<dbReference type="SUPFAM" id="SSF81901">
    <property type="entry name" value="HCP-like"/>
    <property type="match status" value="1"/>
</dbReference>
<dbReference type="InterPro" id="IPR006597">
    <property type="entry name" value="Sel1-like"/>
</dbReference>
<keyword evidence="1" id="KW-1133">Transmembrane helix</keyword>
<evidence type="ECO:0000313" key="2">
    <source>
        <dbReference type="EMBL" id="CAG9070934.1"/>
    </source>
</evidence>
<sequence>MEDNFDKLIKSGELFFVGEKLPSDFYQAHNIWSKEADHGNPKAYYNLGYCSLHGEGTEKDWEKALFFYGIAFEKGISKAGKPIIWLKAREILGTLHYLRLFDTPPNEDTPKAIERLKNNIFRFQDFCKEIKSKGCSLIDEEIDKVSQLIILLELNDVYHKGDTAQFKKFVDKIINDGHRWALQIRGAVKSSIISSISNLRTTDVAGSYVINGTTRHAKSKPYYKYSQAEYIKNSSDTVLYFSTKGFTPPVFVMPGEKAVLDAKSGKSDYEYTRDGSISDIFYLTPFNDIFYFKSLGIDNLLTAFKLPVEQQSEYKDNVHSDGSGFTPSAVIFIIVMFFATVFGFIMARG</sequence>
<protein>
    <recommendedName>
        <fullName evidence="4">Sel1 repeat family protein</fullName>
    </recommendedName>
</protein>
<keyword evidence="2" id="KW-0614">Plasmid</keyword>
<keyword evidence="1" id="KW-0812">Transmembrane</keyword>
<keyword evidence="1" id="KW-0472">Membrane</keyword>